<organismHost>
    <name type="scientific">Lepidoptera</name>
    <name type="common">moths &amp; butterflies</name>
    <dbReference type="NCBI Taxonomy" id="7088"/>
</organismHost>
<accession>Q9J888</accession>
<dbReference type="GeneID" id="2715784"/>
<dbReference type="Pfam" id="PF07785">
    <property type="entry name" value="DUF1623"/>
    <property type="match status" value="1"/>
</dbReference>
<reference evidence="1 2" key="7">
    <citation type="journal article" date="1999" name="Virus Res.">
        <title>Identification, sequence analysis and phylogeny of the lef-2 gene of Helicoverpa armigera single-nucleocapsid baculovirus.</title>
        <authorList>
            <person name="Chen X."/>
            <person name="IJkel W.F."/>
            <person name="Dominy C."/>
            <person name="de Andrade Zanotto P.M."/>
            <person name="Hashimoto Y."/>
            <person name="Faktor O."/>
            <person name="Hayakawa T."/>
            <person name="Wang C."/>
            <person name="Prekumar A."/>
            <person name="Mathavan S."/>
            <person name="Krell P.J."/>
            <person name="Hu Z."/>
            <person name="Vlak J.M."/>
        </authorList>
    </citation>
    <scope>NUCLEOTIDE SEQUENCE [LARGE SCALE GENOMIC DNA]</scope>
</reference>
<keyword evidence="2" id="KW-1185">Reference proteome</keyword>
<sequence length="103" mass="11655">MKLITFVMAVQNGSSVAVCSQKFIYENVLKYFDVIDAIMCLNGDCLAVCRSVATSTDEPAAFLDFVKKNDAAKTPMLQIVDRHEHVELLLDRMYNIVEMFNNQ</sequence>
<reference evidence="1 2" key="6">
    <citation type="journal article" date="1999" name="J. Gen. Virol.">
        <title>Sequence and organization of the Spodoptera exigua multicapsid nucleopolyhedrovirus genome.</title>
        <authorList>
            <person name="IJkel W.F."/>
            <person name="van Strien E.A."/>
            <person name="Heldens J.G."/>
            <person name="Broer R."/>
            <person name="Zuidema D."/>
            <person name="Goldbach R.W."/>
            <person name="Vlak J.M."/>
        </authorList>
    </citation>
    <scope>NUCLEOTIDE SEQUENCE [LARGE SCALE GENOMIC DNA]</scope>
</reference>
<evidence type="ECO:0000313" key="1">
    <source>
        <dbReference type="EMBL" id="AAF33577.1"/>
    </source>
</evidence>
<reference evidence="1 2" key="3">
    <citation type="journal article" date="1997" name="J. Gen. Virol.">
        <title>Baculoviruses contain a gene for the large subunit of ribonucleotide reductase.</title>
        <authorList>
            <person name="van Strien E.A."/>
            <person name="Faktor O."/>
            <person name="Hu Z.H."/>
            <person name="Zuidema D."/>
            <person name="Goldbach R.W."/>
            <person name="Vlak J.M."/>
        </authorList>
    </citation>
    <scope>NUCLEOTIDE SEQUENCE [LARGE SCALE GENOMIC DNA]</scope>
</reference>
<dbReference type="EMBL" id="AF169823">
    <property type="protein sequence ID" value="AAF33577.1"/>
    <property type="molecule type" value="Genomic_DNA"/>
</dbReference>
<dbReference type="OrthoDB" id="20453at10239"/>
<reference evidence="1 2" key="5">
    <citation type="journal article" date="1998" name="J. Gen. Virol.">
        <title>Specificity of multiple homologous genomic regions in Spodoptera exigua nucleopolyhedrovirus DNA replication.</title>
        <authorList>
            <person name="Broer R."/>
            <person name="Heldens J.G."/>
            <person name="van Strien E.A."/>
            <person name="Zuidema D."/>
            <person name="Vlak J.M."/>
        </authorList>
    </citation>
    <scope>NUCLEOTIDE SEQUENCE [LARGE SCALE GENOMIC DNA]</scope>
</reference>
<proteinExistence type="predicted"/>
<dbReference type="Proteomes" id="UP000203151">
    <property type="component" value="Segment"/>
</dbReference>
<dbReference type="InterPro" id="IPR012428">
    <property type="entry name" value="AcMNPV_Orf117"/>
</dbReference>
<reference evidence="1 2" key="2">
    <citation type="journal article" date="1993" name="J. Gen. Virol.">
        <title>Nucleotide sequence and transcriptional analysis of the p10 gene of Spodoptera exigua nuclear polyhedrosis virus.</title>
        <authorList>
            <person name="Zuidema D."/>
            <person name="van Oers M.M."/>
            <person name="van Strien E.A."/>
            <person name="Caballero P.C."/>
            <person name="Klok E.J."/>
            <person name="Goldbach R.W."/>
            <person name="Vlak J.M."/>
        </authorList>
    </citation>
    <scope>NUCLEOTIDE SEQUENCE [LARGE SCALE GENOMIC DNA]</scope>
</reference>
<reference evidence="1 2" key="1">
    <citation type="journal article" date="1992" name="J. Gen. Virol.">
        <title>Nucleotide sequence and transcriptional analysis of the polyhedrin gene of Spodoptera exigua nuclear polyhedrosis virus.</title>
        <authorList>
            <person name="van Strien E.A."/>
            <person name="Zuidema D."/>
            <person name="Goldbach R.W."/>
            <person name="Vlak J.M."/>
        </authorList>
    </citation>
    <scope>NUCLEOTIDE SEQUENCE [LARGE SCALE GENOMIC DNA]</scope>
</reference>
<name>Q9J888_NPVSE</name>
<protein>
    <submittedName>
        <fullName evidence="1">ORF47</fullName>
    </submittedName>
</protein>
<dbReference type="KEGG" id="vg:2715784"/>
<organism evidence="1 2">
    <name type="scientific">Spodoptera exigua nuclear polyhedrosis virus (strain US)</name>
    <name type="common">SeMNPV</name>
    <dbReference type="NCBI Taxonomy" id="31506"/>
    <lineage>
        <taxon>Viruses</taxon>
        <taxon>Viruses incertae sedis</taxon>
        <taxon>Naldaviricetes</taxon>
        <taxon>Lefavirales</taxon>
        <taxon>Baculoviridae</taxon>
        <taxon>Alphabaculovirus</taxon>
        <taxon>Spodoptera exigua multiple nucleopolyhedrovirus</taxon>
    </lineage>
</organism>
<dbReference type="RefSeq" id="NP_037807.1">
    <property type="nucleotide sequence ID" value="NC_002169.1"/>
</dbReference>
<reference evidence="1 2" key="4">
    <citation type="journal article" date="1997" name="J. Gen. Virol.">
        <title>Characterization of a putative Spodoptera exigua multicapsid nucleopolyhedrovirus helicase gene.</title>
        <authorList>
            <person name="Heldens J.G."/>
            <person name="Liu Y."/>
            <person name="Zuidema D."/>
            <person name="Goldbach R.W."/>
            <person name="Vlak J.M."/>
        </authorList>
    </citation>
    <scope>NUCLEOTIDE SEQUENCE [LARGE SCALE GENOMIC DNA]</scope>
</reference>
<evidence type="ECO:0000313" key="2">
    <source>
        <dbReference type="Proteomes" id="UP000203151"/>
    </source>
</evidence>